<evidence type="ECO:0000313" key="1">
    <source>
        <dbReference type="EMBL" id="QTA86502.1"/>
    </source>
</evidence>
<dbReference type="InterPro" id="IPR012337">
    <property type="entry name" value="RNaseH-like_sf"/>
</dbReference>
<dbReference type="Proteomes" id="UP000663722">
    <property type="component" value="Chromosome"/>
</dbReference>
<evidence type="ECO:0000313" key="2">
    <source>
        <dbReference type="Proteomes" id="UP000663722"/>
    </source>
</evidence>
<keyword evidence="2" id="KW-1185">Reference proteome</keyword>
<sequence length="465" mass="52556">MISIIESVISEFRSCFSREAAFSWFSIVIFGLIIRFDHHGISSIIRWLMLDPACYDPMPRFFRASSWDLEELLNYWIKTSVSRHPLITFNGRPLLIGDGIKIAKESSKTPGVKSLRQDSENSGRGEHINGHHFGYVGLLVGGPEKSFCLPLCGQIHEGVGARRHDIKIGGEPTMVTRMANLVIRTAEQTGFPCYVTLDAYFSTGPAFLTFGEAVNDNGEQSVHLVTRAKNNYVGYLVPEDSSEKTFREKDKVSLIKVFDFSERFGETEVMISGNLRTVRYFTWDLLWKPVGDIIRFVFITDGDDRYILMCSDLTLPAEQIVTIYCHRPKVESMFRTLKHLIGGFCYHFWTKAFPDVGRGKEIYLCRLTETERKRFDLTLEAIERFVNLSGIALGLLQYLSLTRGSEVLEKYDGWLRTASSDCPSEGVVRSVIQAEFLSSLGKVPADGTLRMIRGRGRETSSDLAA</sequence>
<protein>
    <submittedName>
        <fullName evidence="1">Ribonuclease domain-containing protein</fullName>
    </submittedName>
</protein>
<accession>A0A975GM67</accession>
<organism evidence="1 2">
    <name type="scientific">Desulfonema magnum</name>
    <dbReference type="NCBI Taxonomy" id="45655"/>
    <lineage>
        <taxon>Bacteria</taxon>
        <taxon>Pseudomonadati</taxon>
        <taxon>Thermodesulfobacteriota</taxon>
        <taxon>Desulfobacteria</taxon>
        <taxon>Desulfobacterales</taxon>
        <taxon>Desulfococcaceae</taxon>
        <taxon>Desulfonema</taxon>
    </lineage>
</organism>
<dbReference type="SUPFAM" id="SSF53098">
    <property type="entry name" value="Ribonuclease H-like"/>
    <property type="match status" value="1"/>
</dbReference>
<proteinExistence type="predicted"/>
<reference evidence="1" key="1">
    <citation type="journal article" date="2021" name="Microb. Physiol.">
        <title>Proteogenomic Insights into the Physiology of Marine, Sulfate-Reducing, Filamentous Desulfonema limicola and Desulfonema magnum.</title>
        <authorList>
            <person name="Schnaars V."/>
            <person name="Wohlbrand L."/>
            <person name="Scheve S."/>
            <person name="Hinrichs C."/>
            <person name="Reinhardt R."/>
            <person name="Rabus R."/>
        </authorList>
    </citation>
    <scope>NUCLEOTIDE SEQUENCE</scope>
    <source>
        <strain evidence="1">4be13</strain>
    </source>
</reference>
<gene>
    <name evidence="1" type="ORF">dnm_025250</name>
</gene>
<dbReference type="EMBL" id="CP061800">
    <property type="protein sequence ID" value="QTA86502.1"/>
    <property type="molecule type" value="Genomic_DNA"/>
</dbReference>
<dbReference type="RefSeq" id="WP_207682109.1">
    <property type="nucleotide sequence ID" value="NZ_CP061800.1"/>
</dbReference>
<dbReference type="AlphaFoldDB" id="A0A975GM67"/>
<dbReference type="KEGG" id="dmm:dnm_025250"/>
<name>A0A975GM67_9BACT</name>